<organism evidence="2">
    <name type="scientific">Trypanosoma congolense (strain IL3000)</name>
    <dbReference type="NCBI Taxonomy" id="1068625"/>
    <lineage>
        <taxon>Eukaryota</taxon>
        <taxon>Discoba</taxon>
        <taxon>Euglenozoa</taxon>
        <taxon>Kinetoplastea</taxon>
        <taxon>Metakinetoplastina</taxon>
        <taxon>Trypanosomatida</taxon>
        <taxon>Trypanosomatidae</taxon>
        <taxon>Trypanosoma</taxon>
        <taxon>Nannomonas</taxon>
    </lineage>
</organism>
<gene>
    <name evidence="2" type="ORF">TCIL3000_11_2420</name>
</gene>
<keyword evidence="1" id="KW-0472">Membrane</keyword>
<keyword evidence="1" id="KW-0812">Transmembrane</keyword>
<accession>G0UZN1</accession>
<evidence type="ECO:0000256" key="1">
    <source>
        <dbReference type="SAM" id="Phobius"/>
    </source>
</evidence>
<dbReference type="EMBL" id="HE575324">
    <property type="protein sequence ID" value="CCC94850.1"/>
    <property type="molecule type" value="Genomic_DNA"/>
</dbReference>
<feature type="transmembrane region" description="Helical" evidence="1">
    <location>
        <begin position="12"/>
        <end position="34"/>
    </location>
</feature>
<dbReference type="VEuPathDB" id="TriTrypDB:TcIL3000.11.2420"/>
<feature type="transmembrane region" description="Helical" evidence="1">
    <location>
        <begin position="55"/>
        <end position="79"/>
    </location>
</feature>
<keyword evidence="1" id="KW-1133">Transmembrane helix</keyword>
<dbReference type="AlphaFoldDB" id="G0UZN1"/>
<sequence length="178" mass="20616">MITLPAQPLLSLIYLFMCVFHFPCLVLFFFFVFLHSSHRRLIFDMYVFIGSHIHYFCFVSSLGALSLWRAISCVLWCLLSSRPPPAPTHTNTPTPSCHAGVPSTTRAILPSTAHGYQKIIFIFYSSFFCLSLFPRRKKNKKKKRKCQEVPRERHPAVVTIKDGTVVRGTWFTQRSWEN</sequence>
<evidence type="ECO:0000313" key="2">
    <source>
        <dbReference type="EMBL" id="CCC94850.1"/>
    </source>
</evidence>
<protein>
    <submittedName>
        <fullName evidence="2">Uncharacterized protein TCIL3000_11_2420</fullName>
    </submittedName>
</protein>
<reference evidence="2" key="1">
    <citation type="journal article" date="2012" name="Proc. Natl. Acad. Sci. U.S.A.">
        <title>Antigenic diversity is generated by distinct evolutionary mechanisms in African trypanosome species.</title>
        <authorList>
            <person name="Jackson A.P."/>
            <person name="Berry A."/>
            <person name="Aslett M."/>
            <person name="Allison H.C."/>
            <person name="Burton P."/>
            <person name="Vavrova-Anderson J."/>
            <person name="Brown R."/>
            <person name="Browne H."/>
            <person name="Corton N."/>
            <person name="Hauser H."/>
            <person name="Gamble J."/>
            <person name="Gilderthorp R."/>
            <person name="Marcello L."/>
            <person name="McQuillan J."/>
            <person name="Otto T.D."/>
            <person name="Quail M.A."/>
            <person name="Sanders M.J."/>
            <person name="van Tonder A."/>
            <person name="Ginger M.L."/>
            <person name="Field M.C."/>
            <person name="Barry J.D."/>
            <person name="Hertz-Fowler C."/>
            <person name="Berriman M."/>
        </authorList>
    </citation>
    <scope>NUCLEOTIDE SEQUENCE</scope>
    <source>
        <strain evidence="2">IL3000</strain>
    </source>
</reference>
<feature type="transmembrane region" description="Helical" evidence="1">
    <location>
        <begin position="115"/>
        <end position="134"/>
    </location>
</feature>
<proteinExistence type="predicted"/>
<name>G0UZN1_TRYCI</name>